<proteinExistence type="predicted"/>
<protein>
    <submittedName>
        <fullName evidence="3">Uncharacterized protein</fullName>
    </submittedName>
</protein>
<gene>
    <name evidence="3" type="ORF">DB31_8247</name>
</gene>
<keyword evidence="2" id="KW-0472">Membrane</keyword>
<organism evidence="3 4">
    <name type="scientific">Hyalangium minutum</name>
    <dbReference type="NCBI Taxonomy" id="394096"/>
    <lineage>
        <taxon>Bacteria</taxon>
        <taxon>Pseudomonadati</taxon>
        <taxon>Myxococcota</taxon>
        <taxon>Myxococcia</taxon>
        <taxon>Myxococcales</taxon>
        <taxon>Cystobacterineae</taxon>
        <taxon>Archangiaceae</taxon>
        <taxon>Hyalangium</taxon>
    </lineage>
</organism>
<dbReference type="RefSeq" id="WP_052420140.1">
    <property type="nucleotide sequence ID" value="NZ_JMCB01000007.1"/>
</dbReference>
<feature type="compositionally biased region" description="Acidic residues" evidence="1">
    <location>
        <begin position="24"/>
        <end position="36"/>
    </location>
</feature>
<dbReference type="Proteomes" id="UP000028725">
    <property type="component" value="Unassembled WGS sequence"/>
</dbReference>
<dbReference type="STRING" id="394096.DB31_8247"/>
<evidence type="ECO:0000313" key="4">
    <source>
        <dbReference type="Proteomes" id="UP000028725"/>
    </source>
</evidence>
<dbReference type="OrthoDB" id="5526744at2"/>
<accession>A0A085WJA1</accession>
<reference evidence="3 4" key="1">
    <citation type="submission" date="2014-04" db="EMBL/GenBank/DDBJ databases">
        <title>Genome assembly of Hyalangium minutum DSM 14724.</title>
        <authorList>
            <person name="Sharma G."/>
            <person name="Subramanian S."/>
        </authorList>
    </citation>
    <scope>NUCLEOTIDE SEQUENCE [LARGE SCALE GENOMIC DNA]</scope>
    <source>
        <strain evidence="3 4">DSM 14724</strain>
    </source>
</reference>
<feature type="region of interest" description="Disordered" evidence="1">
    <location>
        <begin position="1"/>
        <end position="220"/>
    </location>
</feature>
<keyword evidence="2" id="KW-1133">Transmembrane helix</keyword>
<evidence type="ECO:0000256" key="1">
    <source>
        <dbReference type="SAM" id="MobiDB-lite"/>
    </source>
</evidence>
<keyword evidence="2" id="KW-0812">Transmembrane</keyword>
<evidence type="ECO:0000313" key="3">
    <source>
        <dbReference type="EMBL" id="KFE67764.1"/>
    </source>
</evidence>
<dbReference type="AlphaFoldDB" id="A0A085WJA1"/>
<evidence type="ECO:0000256" key="2">
    <source>
        <dbReference type="SAM" id="Phobius"/>
    </source>
</evidence>
<keyword evidence="4" id="KW-1185">Reference proteome</keyword>
<dbReference type="EMBL" id="JMCB01000007">
    <property type="protein sequence ID" value="KFE67764.1"/>
    <property type="molecule type" value="Genomic_DNA"/>
</dbReference>
<comment type="caution">
    <text evidence="3">The sequence shown here is derived from an EMBL/GenBank/DDBJ whole genome shotgun (WGS) entry which is preliminary data.</text>
</comment>
<sequence length="501" mass="54227">MANKQRGSLPPVLSTEETRVKPPEEEEAESPPDEPSWDPQRDSTQLLPLTGPVPIGQGVDDATPPVPRKIPLGTYPDPDTQEPHEPTRPIPVKQTGSRPALQNVDDSTRQIPRKTGARPALQEPDDSTRQIPRKTGTRPALQEPDDSTRQVPRKTGTRPALQDAEPDATRDIPRKSGMRPALQDAGPDATRDVPRKSGSQATVTRAAPPESSPLPWESEDDALSRLPTRAQPLPPIASGQQQALVSPPHGPPVLVPINTEPHYLAQAPKVPIVTQPNYVPPPPPALTPIVTAPHLTPSAPPLPAEPTTDGEAIRTTFSNKAAMVADLVKSTFARRSYGTAPYRLRIDEPDGPSTAGGLHARQPISLISRLESAPPVLVGWVDVSKKESQLRNYASVSKRHKARYNAELDINEEEYDRFLNELVETLFYGGIKILLLVPDEETVGPAGSPQAQAQAQHQRGERSPLGTLLLILVTFVLGVGVGGLNAERFASLLERVKAMFP</sequence>
<feature type="transmembrane region" description="Helical" evidence="2">
    <location>
        <begin position="465"/>
        <end position="486"/>
    </location>
</feature>
<name>A0A085WJA1_9BACT</name>